<dbReference type="RefSeq" id="YP_009151432.1">
    <property type="nucleotide sequence ID" value="NC_027371.1"/>
</dbReference>
<sequence>MRCVLLKRGLLVVVVGECGGENNDGEGFCDQYGCCNHVWSLGW</sequence>
<reference evidence="1 2" key="1">
    <citation type="submission" date="2014-04" db="EMBL/GenBank/DDBJ databases">
        <title>Complete genomic sequence of Propionibacterium acnes bacteriophage 2012-15.</title>
        <authorList>
            <person name="Song H."/>
            <person name="Lee W."/>
            <person name="Kim S."/>
            <person name="Kim J."/>
        </authorList>
    </citation>
    <scope>NUCLEOTIDE SEQUENCE [LARGE SCALE GENOMIC DNA]</scope>
</reference>
<protein>
    <submittedName>
        <fullName evidence="1">Uncharacterized protein</fullName>
    </submittedName>
</protein>
<keyword evidence="2" id="KW-1185">Reference proteome</keyword>
<evidence type="ECO:0000313" key="2">
    <source>
        <dbReference type="Proteomes" id="UP000031092"/>
    </source>
</evidence>
<organism evidence="1 2">
    <name type="scientific">Propionibacterium phage Pacnes 2012-15</name>
    <dbReference type="NCBI Taxonomy" id="1498188"/>
    <lineage>
        <taxon>Viruses</taxon>
        <taxon>Duplodnaviria</taxon>
        <taxon>Heunggongvirae</taxon>
        <taxon>Uroviricota</taxon>
        <taxon>Caudoviricetes</taxon>
        <taxon>Pahexavirus</taxon>
        <taxon>Pahexavirus pacnes201215</taxon>
    </lineage>
</organism>
<name>A0A0A7CHF8_9CAUD</name>
<dbReference type="EMBL" id="KJ722067">
    <property type="protein sequence ID" value="AID18007.1"/>
    <property type="molecule type" value="Genomic_DNA"/>
</dbReference>
<dbReference type="GeneID" id="24649804"/>
<accession>A0A0A7CHF8</accession>
<evidence type="ECO:0000313" key="1">
    <source>
        <dbReference type="EMBL" id="AID18007.1"/>
    </source>
</evidence>
<dbReference type="KEGG" id="vg:24649804"/>
<dbReference type="Proteomes" id="UP000031092">
    <property type="component" value="Segment"/>
</dbReference>
<proteinExistence type="predicted"/>